<dbReference type="InterPro" id="IPR002933">
    <property type="entry name" value="Peptidase_M20"/>
</dbReference>
<name>C8NI37_9LACT</name>
<dbReference type="SUPFAM" id="SSF53187">
    <property type="entry name" value="Zn-dependent exopeptidases"/>
    <property type="match status" value="1"/>
</dbReference>
<dbReference type="NCBIfam" id="NF009920">
    <property type="entry name" value="PRK13381.1"/>
    <property type="match status" value="1"/>
</dbReference>
<dbReference type="eggNOG" id="COG2195">
    <property type="taxonomic scope" value="Bacteria"/>
</dbReference>
<organism evidence="13 14">
    <name type="scientific">Granulicatella adiacens ATCC 49175</name>
    <dbReference type="NCBI Taxonomy" id="638301"/>
    <lineage>
        <taxon>Bacteria</taxon>
        <taxon>Bacillati</taxon>
        <taxon>Bacillota</taxon>
        <taxon>Bacilli</taxon>
        <taxon>Lactobacillales</taxon>
        <taxon>Carnobacteriaceae</taxon>
        <taxon>Granulicatella</taxon>
    </lineage>
</organism>
<gene>
    <name evidence="13" type="primary">pepT</name>
    <name evidence="13" type="ORF">HMPREF0444_1582</name>
</gene>
<dbReference type="GO" id="GO:0008270">
    <property type="term" value="F:zinc ion binding"/>
    <property type="evidence" value="ECO:0007669"/>
    <property type="project" value="InterPro"/>
</dbReference>
<evidence type="ECO:0000313" key="13">
    <source>
        <dbReference type="EMBL" id="EEW36670.1"/>
    </source>
</evidence>
<evidence type="ECO:0000256" key="8">
    <source>
        <dbReference type="ARBA" id="ARBA00023049"/>
    </source>
</evidence>
<evidence type="ECO:0000313" key="14">
    <source>
        <dbReference type="Proteomes" id="UP000005926"/>
    </source>
</evidence>
<evidence type="ECO:0000256" key="3">
    <source>
        <dbReference type="ARBA" id="ARBA00022438"/>
    </source>
</evidence>
<dbReference type="GO" id="GO:0008237">
    <property type="term" value="F:metallopeptidase activity"/>
    <property type="evidence" value="ECO:0007669"/>
    <property type="project" value="UniProtKB-KW"/>
</dbReference>
<comment type="similarity">
    <text evidence="2">Belongs to the peptidase M20B family.</text>
</comment>
<dbReference type="InterPro" id="IPR011650">
    <property type="entry name" value="Peptidase_M20_dimer"/>
</dbReference>
<dbReference type="EC" id="3.4.11.4" evidence="9"/>
<feature type="binding site" evidence="11">
    <location>
        <position position="149"/>
    </location>
    <ligand>
        <name>Zn(2+)</name>
        <dbReference type="ChEBI" id="CHEBI:29105"/>
        <label>2</label>
    </ligand>
</feature>
<evidence type="ECO:0000256" key="6">
    <source>
        <dbReference type="ARBA" id="ARBA00022801"/>
    </source>
</evidence>
<dbReference type="PROSITE" id="PS00759">
    <property type="entry name" value="ARGE_DAPE_CPG2_2"/>
    <property type="match status" value="1"/>
</dbReference>
<feature type="binding site" evidence="11">
    <location>
        <position position="206"/>
    </location>
    <ligand>
        <name>Zn(2+)</name>
        <dbReference type="ChEBI" id="CHEBI:29105"/>
        <label>1</label>
    </ligand>
</feature>
<dbReference type="STRING" id="638301.HMPREF0444_1582"/>
<dbReference type="AlphaFoldDB" id="C8NI37"/>
<dbReference type="NCBIfam" id="TIGR01882">
    <property type="entry name" value="peptidase-T"/>
    <property type="match status" value="1"/>
</dbReference>
<evidence type="ECO:0000256" key="7">
    <source>
        <dbReference type="ARBA" id="ARBA00022833"/>
    </source>
</evidence>
<keyword evidence="7 11" id="KW-0862">Zinc</keyword>
<dbReference type="PROSITE" id="PS00758">
    <property type="entry name" value="ARGE_DAPE_CPG2_1"/>
    <property type="match status" value="1"/>
</dbReference>
<dbReference type="Gene3D" id="3.40.630.10">
    <property type="entry name" value="Zn peptidases"/>
    <property type="match status" value="1"/>
</dbReference>
<sequence length="419" mass="46879">MTLIKMYPTMLERFIRYAKINTRSDLKSTSIPTTKSQWEFLEMLRDELVGYGFTKVELDPEDSYLVALLPSNLTEESTAPAIGFIAHVDTADFNAENINPQIHENYNGEDVLLNAQKNLVMTVSEFPNLKNYIGETLITTDGTTLLGADDKAGLVSVLEACLYLMAHPEIPHGDIWLAFGPDEEIGKGAHRFKADRMPAKFAYTLDSGVVGKLEYETFNAARAVVTIHGTSVHPGQAKDVMVNALAEAAKLFAHMPVDEVPERTSGYEGYFMLSKQSGDIGKVELEYIIRDHSMEKFEERKAQFQQIVDAQNATYDVPRIECTIYDEYYNMYEILKDDMTSVEVAIEAYKECGITPDIQPFRGGTDGCIITYKGIPTPNLFTGAENLHGQYEFVTLESMQKASDVVLKIIKLVQNKKVG</sequence>
<dbReference type="GO" id="GO:0045148">
    <property type="term" value="F:tripeptide aminopeptidase activity"/>
    <property type="evidence" value="ECO:0007669"/>
    <property type="project" value="UniProtKB-UniRule"/>
</dbReference>
<protein>
    <recommendedName>
        <fullName evidence="9">Peptidase T</fullName>
        <ecNumber evidence="9">3.4.11.4</ecNumber>
    </recommendedName>
</protein>
<dbReference type="RefSeq" id="WP_005606049.1">
    <property type="nucleotide sequence ID" value="NZ_CP102283.1"/>
</dbReference>
<evidence type="ECO:0000256" key="1">
    <source>
        <dbReference type="ARBA" id="ARBA00000870"/>
    </source>
</evidence>
<dbReference type="PIRSF" id="PIRSF037215">
    <property type="entry name" value="Peptidase_M20B"/>
    <property type="match status" value="1"/>
</dbReference>
<dbReference type="Pfam" id="PF07687">
    <property type="entry name" value="M20_dimer"/>
    <property type="match status" value="1"/>
</dbReference>
<dbReference type="Pfam" id="PF01546">
    <property type="entry name" value="Peptidase_M20"/>
    <property type="match status" value="1"/>
</dbReference>
<evidence type="ECO:0000256" key="11">
    <source>
        <dbReference type="PIRSR" id="PIRSR037215-2"/>
    </source>
</evidence>
<dbReference type="Proteomes" id="UP000005926">
    <property type="component" value="Unassembled WGS sequence"/>
</dbReference>
<dbReference type="PANTHER" id="PTHR42994:SF1">
    <property type="entry name" value="PEPTIDASE T"/>
    <property type="match status" value="1"/>
</dbReference>
<feature type="active site" description="Proton acceptor" evidence="10">
    <location>
        <position position="183"/>
    </location>
</feature>
<evidence type="ECO:0000256" key="5">
    <source>
        <dbReference type="ARBA" id="ARBA00022723"/>
    </source>
</evidence>
<evidence type="ECO:0000256" key="10">
    <source>
        <dbReference type="PIRSR" id="PIRSR037215-1"/>
    </source>
</evidence>
<dbReference type="InterPro" id="IPR010161">
    <property type="entry name" value="Peptidase_M20B"/>
</dbReference>
<dbReference type="InterPro" id="IPR001261">
    <property type="entry name" value="ArgE/DapE_CS"/>
</dbReference>
<feature type="binding site" evidence="11">
    <location>
        <position position="388"/>
    </location>
    <ligand>
        <name>Zn(2+)</name>
        <dbReference type="ChEBI" id="CHEBI:29105"/>
        <label>2</label>
    </ligand>
</feature>
<comment type="cofactor">
    <cofactor evidence="11">
        <name>Zn(2+)</name>
        <dbReference type="ChEBI" id="CHEBI:29105"/>
    </cofactor>
    <text evidence="11">Binds 2 Zn(2+) ions per subunit.</text>
</comment>
<keyword evidence="4" id="KW-0645">Protease</keyword>
<proteinExistence type="inferred from homology"/>
<evidence type="ECO:0000256" key="2">
    <source>
        <dbReference type="ARBA" id="ARBA00009692"/>
    </source>
</evidence>
<keyword evidence="3 13" id="KW-0031">Aminopeptidase</keyword>
<feature type="domain" description="Peptidase M20 dimerisation" evidence="12">
    <location>
        <begin position="215"/>
        <end position="315"/>
    </location>
</feature>
<dbReference type="InterPro" id="IPR036264">
    <property type="entry name" value="Bact_exopeptidase_dim_dom"/>
</dbReference>
<dbReference type="GO" id="GO:0006518">
    <property type="term" value="P:peptide metabolic process"/>
    <property type="evidence" value="ECO:0007669"/>
    <property type="project" value="InterPro"/>
</dbReference>
<accession>C8NI37</accession>
<dbReference type="CDD" id="cd03892">
    <property type="entry name" value="M20_peptT"/>
    <property type="match status" value="1"/>
</dbReference>
<evidence type="ECO:0000256" key="4">
    <source>
        <dbReference type="ARBA" id="ARBA00022670"/>
    </source>
</evidence>
<reference evidence="13 14" key="1">
    <citation type="submission" date="2009-08" db="EMBL/GenBank/DDBJ databases">
        <authorList>
            <person name="Muzny D."/>
            <person name="Qin X."/>
            <person name="Deng J."/>
            <person name="Jiang H."/>
            <person name="Liu Y."/>
            <person name="Qu J."/>
            <person name="Song X.-Z."/>
            <person name="Zhang L."/>
            <person name="Thornton R."/>
            <person name="Coyle M."/>
            <person name="Francisco L."/>
            <person name="Jackson L."/>
            <person name="Javaid M."/>
            <person name="Korchina V."/>
            <person name="Kovar C."/>
            <person name="Mata R."/>
            <person name="Mathew T."/>
            <person name="Ngo R."/>
            <person name="Nguyen L."/>
            <person name="Nguyen N."/>
            <person name="Okwuonu G."/>
            <person name="Ongeri F."/>
            <person name="Pham C."/>
            <person name="Simmons D."/>
            <person name="Wilczek-Boney K."/>
            <person name="Hale W."/>
            <person name="Jakkamsetti A."/>
            <person name="Pham P."/>
            <person name="Ruth R."/>
            <person name="San Lucas F."/>
            <person name="Warren J."/>
            <person name="Zhang J."/>
            <person name="Zhao Z."/>
            <person name="Zhou C."/>
            <person name="Zhu D."/>
            <person name="Lee S."/>
            <person name="Bess C."/>
            <person name="Blankenburg K."/>
            <person name="Forbes L."/>
            <person name="Fu Q."/>
            <person name="Gubbala S."/>
            <person name="Hirani K."/>
            <person name="Jayaseelan J.C."/>
            <person name="Lara F."/>
            <person name="Munidasa M."/>
            <person name="Palculict T."/>
            <person name="Patil S."/>
            <person name="Pu L.-L."/>
            <person name="Saada N."/>
            <person name="Tang L."/>
            <person name="Weissenberger G."/>
            <person name="Zhu Y."/>
            <person name="Hemphill L."/>
            <person name="Shang Y."/>
            <person name="Youmans B."/>
            <person name="Ayvaz T."/>
            <person name="Ross M."/>
            <person name="Santibanez J."/>
            <person name="Aqrawi P."/>
            <person name="Gross S."/>
            <person name="Joshi V."/>
            <person name="Fowler G."/>
            <person name="Nazareth L."/>
            <person name="Reid J."/>
            <person name="Worley K."/>
            <person name="Petrosino J."/>
            <person name="Highlander S."/>
            <person name="Gibbs R."/>
        </authorList>
    </citation>
    <scope>NUCLEOTIDE SEQUENCE [LARGE SCALE GENOMIC DNA]</scope>
    <source>
        <strain evidence="13 14">ATCC 49175</strain>
    </source>
</reference>
<dbReference type="Gene3D" id="3.30.70.360">
    <property type="match status" value="1"/>
</dbReference>
<dbReference type="EMBL" id="ACKZ01000025">
    <property type="protein sequence ID" value="EEW36670.1"/>
    <property type="molecule type" value="Genomic_DNA"/>
</dbReference>
<feature type="binding site" evidence="11">
    <location>
        <position position="184"/>
    </location>
    <ligand>
        <name>Zn(2+)</name>
        <dbReference type="ChEBI" id="CHEBI:29105"/>
        <label>2</label>
    </ligand>
</feature>
<feature type="binding site" evidence="11">
    <location>
        <position position="149"/>
    </location>
    <ligand>
        <name>Zn(2+)</name>
        <dbReference type="ChEBI" id="CHEBI:29105"/>
        <label>1</label>
    </ligand>
</feature>
<dbReference type="PANTHER" id="PTHR42994">
    <property type="entry name" value="PEPTIDASE T"/>
    <property type="match status" value="1"/>
</dbReference>
<keyword evidence="14" id="KW-1185">Reference proteome</keyword>
<keyword evidence="5 11" id="KW-0479">Metal-binding</keyword>
<comment type="caution">
    <text evidence="13">The sequence shown here is derived from an EMBL/GenBank/DDBJ whole genome shotgun (WGS) entry which is preliminary data.</text>
</comment>
<evidence type="ECO:0000259" key="12">
    <source>
        <dbReference type="Pfam" id="PF07687"/>
    </source>
</evidence>
<feature type="binding site" evidence="11">
    <location>
        <position position="87"/>
    </location>
    <ligand>
        <name>Zn(2+)</name>
        <dbReference type="ChEBI" id="CHEBI:29105"/>
        <label>1</label>
    </ligand>
</feature>
<dbReference type="SUPFAM" id="SSF55031">
    <property type="entry name" value="Bacterial exopeptidase dimerisation domain"/>
    <property type="match status" value="1"/>
</dbReference>
<keyword evidence="8" id="KW-0482">Metalloprotease</keyword>
<comment type="catalytic activity">
    <reaction evidence="1">
        <text>Release of the N-terminal residue from a tripeptide.</text>
        <dbReference type="EC" id="3.4.11.4"/>
    </reaction>
</comment>
<dbReference type="HOGENOM" id="CLU_053676_0_0_9"/>
<dbReference type="NCBIfam" id="NF003976">
    <property type="entry name" value="PRK05469.1"/>
    <property type="match status" value="1"/>
</dbReference>
<evidence type="ECO:0000256" key="9">
    <source>
        <dbReference type="NCBIfam" id="TIGR01882"/>
    </source>
</evidence>
<keyword evidence="6 13" id="KW-0378">Hydrolase</keyword>
<feature type="active site" evidence="10">
    <location>
        <position position="89"/>
    </location>
</feature>
<dbReference type="GO" id="GO:0006508">
    <property type="term" value="P:proteolysis"/>
    <property type="evidence" value="ECO:0007669"/>
    <property type="project" value="UniProtKB-UniRule"/>
</dbReference>